<dbReference type="SUPFAM" id="SSF52309">
    <property type="entry name" value="N-(deoxy)ribosyltransferase-like"/>
    <property type="match status" value="1"/>
</dbReference>
<dbReference type="Pfam" id="PF15891">
    <property type="entry name" value="Nuc_deoxyri_tr2"/>
    <property type="match status" value="1"/>
</dbReference>
<dbReference type="OrthoDB" id="2893324at2759"/>
<gene>
    <name evidence="1" type="ORF">BDV96DRAFT_454669</name>
</gene>
<feature type="non-terminal residue" evidence="1">
    <location>
        <position position="195"/>
    </location>
</feature>
<accession>A0A6A5Z0B8</accession>
<evidence type="ECO:0000313" key="2">
    <source>
        <dbReference type="Proteomes" id="UP000799770"/>
    </source>
</evidence>
<reference evidence="1" key="1">
    <citation type="journal article" date="2020" name="Stud. Mycol.">
        <title>101 Dothideomycetes genomes: a test case for predicting lifestyles and emergence of pathogens.</title>
        <authorList>
            <person name="Haridas S."/>
            <person name="Albert R."/>
            <person name="Binder M."/>
            <person name="Bloem J."/>
            <person name="Labutti K."/>
            <person name="Salamov A."/>
            <person name="Andreopoulos B."/>
            <person name="Baker S."/>
            <person name="Barry K."/>
            <person name="Bills G."/>
            <person name="Bluhm B."/>
            <person name="Cannon C."/>
            <person name="Castanera R."/>
            <person name="Culley D."/>
            <person name="Daum C."/>
            <person name="Ezra D."/>
            <person name="Gonzalez J."/>
            <person name="Henrissat B."/>
            <person name="Kuo A."/>
            <person name="Liang C."/>
            <person name="Lipzen A."/>
            <person name="Lutzoni F."/>
            <person name="Magnuson J."/>
            <person name="Mondo S."/>
            <person name="Nolan M."/>
            <person name="Ohm R."/>
            <person name="Pangilinan J."/>
            <person name="Park H.-J."/>
            <person name="Ramirez L."/>
            <person name="Alfaro M."/>
            <person name="Sun H."/>
            <person name="Tritt A."/>
            <person name="Yoshinaga Y."/>
            <person name="Zwiers L.-H."/>
            <person name="Turgeon B."/>
            <person name="Goodwin S."/>
            <person name="Spatafora J."/>
            <person name="Crous P."/>
            <person name="Grigoriev I."/>
        </authorList>
    </citation>
    <scope>NUCLEOTIDE SEQUENCE</scope>
    <source>
        <strain evidence="1">CBS 627.86</strain>
    </source>
</reference>
<dbReference type="Proteomes" id="UP000799770">
    <property type="component" value="Unassembled WGS sequence"/>
</dbReference>
<dbReference type="InterPro" id="IPR039470">
    <property type="entry name" value="Nuc_deoxyri_tr2"/>
</dbReference>
<dbReference type="Gene3D" id="3.40.50.450">
    <property type="match status" value="1"/>
</dbReference>
<dbReference type="AlphaFoldDB" id="A0A6A5Z0B8"/>
<organism evidence="1 2">
    <name type="scientific">Lophiotrema nucula</name>
    <dbReference type="NCBI Taxonomy" id="690887"/>
    <lineage>
        <taxon>Eukaryota</taxon>
        <taxon>Fungi</taxon>
        <taxon>Dikarya</taxon>
        <taxon>Ascomycota</taxon>
        <taxon>Pezizomycotina</taxon>
        <taxon>Dothideomycetes</taxon>
        <taxon>Pleosporomycetidae</taxon>
        <taxon>Pleosporales</taxon>
        <taxon>Lophiotremataceae</taxon>
        <taxon>Lophiotrema</taxon>
    </lineage>
</organism>
<sequence length="195" mass="22600">TSFKAATSTQQMNIDGEIIDDLKQLPPRSDRFPKPHPKFQHCNPPDTPVYQNELSLFLAGSIEMGKAIAWQRDMCNRMQHLPITIANPRRGYWDPKAKPQPNDEGFRRQVQWELAALEKADVICFFFDVKTMSPVTMMELGLWAKSKKIVVCCGDGFWRRGNVHITCERYEVPCVDDYSEMVYEVKKMLREKALE</sequence>
<feature type="non-terminal residue" evidence="1">
    <location>
        <position position="1"/>
    </location>
</feature>
<evidence type="ECO:0000313" key="1">
    <source>
        <dbReference type="EMBL" id="KAF2112493.1"/>
    </source>
</evidence>
<proteinExistence type="predicted"/>
<keyword evidence="2" id="KW-1185">Reference proteome</keyword>
<protein>
    <submittedName>
        <fullName evidence="1">Uncharacterized protein</fullName>
    </submittedName>
</protein>
<name>A0A6A5Z0B8_9PLEO</name>
<dbReference type="EMBL" id="ML977331">
    <property type="protein sequence ID" value="KAF2112493.1"/>
    <property type="molecule type" value="Genomic_DNA"/>
</dbReference>